<keyword evidence="2" id="KW-0812">Transmembrane</keyword>
<dbReference type="RefSeq" id="WP_093836861.1">
    <property type="nucleotide sequence ID" value="NZ_FOLM01000001.1"/>
</dbReference>
<organism evidence="4 5">
    <name type="scientific">Streptomyces aidingensis</name>
    <dbReference type="NCBI Taxonomy" id="910347"/>
    <lineage>
        <taxon>Bacteria</taxon>
        <taxon>Bacillati</taxon>
        <taxon>Actinomycetota</taxon>
        <taxon>Actinomycetes</taxon>
        <taxon>Kitasatosporales</taxon>
        <taxon>Streptomycetaceae</taxon>
        <taxon>Streptomyces</taxon>
    </lineage>
</organism>
<dbReference type="PANTHER" id="PTHR30570">
    <property type="entry name" value="PERIPLASMIC PHOSPHATE BINDING COMPONENT OF PHOSPHATE ABC TRANSPORTER"/>
    <property type="match status" value="1"/>
</dbReference>
<dbReference type="PANTHER" id="PTHR30570:SF1">
    <property type="entry name" value="PHOSPHATE-BINDING PROTEIN PSTS"/>
    <property type="match status" value="1"/>
</dbReference>
<feature type="transmembrane region" description="Helical" evidence="2">
    <location>
        <begin position="182"/>
        <end position="202"/>
    </location>
</feature>
<dbReference type="AlphaFoldDB" id="A0A1I1EYK8"/>
<reference evidence="4 5" key="1">
    <citation type="submission" date="2016-10" db="EMBL/GenBank/DDBJ databases">
        <authorList>
            <person name="de Groot N.N."/>
        </authorList>
    </citation>
    <scope>NUCLEOTIDE SEQUENCE [LARGE SCALE GENOMIC DNA]</scope>
    <source>
        <strain evidence="4 5">CGMCC 4.5739</strain>
    </source>
</reference>
<sequence length="499" mass="54328">MGDFWGDLWDPEVIVGLVALTATVVLWLLDRRRKRIGWRVQMDAVLRDPPDGPPGFPDLTVYRDGSEVADASFALVRVENDGSKPITREDIQELLTVDFDGRQVVAVIVTDAQPRLLIRRLERLTHQGSRITLPPFALNPGNHFKLLVLLSGEGSGGEVETEGLISGGRIVRNKQRTGPRPLYLVLVALLLVVTSAITLRVVNNPDARDPACATGTLTLIGSTAFEATTTKLAEAYMELCPDAVIEVDPAGSEQGLFELAALGQEQGAQAAADHLTVADGRADEKYRQFDEHPLALNIFAVVVNRDAGIDRLTLDEIHRIYRGEITNWSELDGNDRDIALVSRDTGSGTRALFERLVLGFGEPLAVNSGDCRTRSPGHGDDGPLRCERRSTGDLLTEVNRVPGAIGYAEAQAATDFSGVRTVAIDDFAPNFANVEDGFYPFWEVQYLYSYRTPEAGSPARKFLDFLSRPTAQGLLDSPTTMPCDVAGSDYGISCDDPHG</sequence>
<name>A0A1I1EYK8_9ACTN</name>
<evidence type="ECO:0000313" key="5">
    <source>
        <dbReference type="Proteomes" id="UP000199207"/>
    </source>
</evidence>
<keyword evidence="1" id="KW-0732">Signal</keyword>
<feature type="transmembrane region" description="Helical" evidence="2">
    <location>
        <begin position="12"/>
        <end position="29"/>
    </location>
</feature>
<dbReference type="InterPro" id="IPR050811">
    <property type="entry name" value="Phosphate_ABC_transporter"/>
</dbReference>
<keyword evidence="2" id="KW-1133">Transmembrane helix</keyword>
<proteinExistence type="predicted"/>
<evidence type="ECO:0000256" key="2">
    <source>
        <dbReference type="SAM" id="Phobius"/>
    </source>
</evidence>
<dbReference type="SUPFAM" id="SSF53850">
    <property type="entry name" value="Periplasmic binding protein-like II"/>
    <property type="match status" value="1"/>
</dbReference>
<dbReference type="Gene3D" id="3.40.190.10">
    <property type="entry name" value="Periplasmic binding protein-like II"/>
    <property type="match status" value="2"/>
</dbReference>
<dbReference type="STRING" id="910347.SAMN05421773_101442"/>
<dbReference type="Pfam" id="PF12849">
    <property type="entry name" value="PBP_like_2"/>
    <property type="match status" value="1"/>
</dbReference>
<gene>
    <name evidence="4" type="ORF">SAMN05421773_101442</name>
</gene>
<dbReference type="EMBL" id="FOLM01000001">
    <property type="protein sequence ID" value="SFB90020.1"/>
    <property type="molecule type" value="Genomic_DNA"/>
</dbReference>
<evidence type="ECO:0000259" key="3">
    <source>
        <dbReference type="Pfam" id="PF12849"/>
    </source>
</evidence>
<protein>
    <submittedName>
        <fullName evidence="4">ABC-type phosphate transport system, substrate-binding protein</fullName>
    </submittedName>
</protein>
<keyword evidence="2" id="KW-0472">Membrane</keyword>
<keyword evidence="5" id="KW-1185">Reference proteome</keyword>
<dbReference type="OrthoDB" id="9790048at2"/>
<dbReference type="Proteomes" id="UP000199207">
    <property type="component" value="Unassembled WGS sequence"/>
</dbReference>
<dbReference type="InterPro" id="IPR024370">
    <property type="entry name" value="PBP_domain"/>
</dbReference>
<evidence type="ECO:0000256" key="1">
    <source>
        <dbReference type="ARBA" id="ARBA00022729"/>
    </source>
</evidence>
<evidence type="ECO:0000313" key="4">
    <source>
        <dbReference type="EMBL" id="SFB90020.1"/>
    </source>
</evidence>
<feature type="domain" description="PBP" evidence="3">
    <location>
        <begin position="211"/>
        <end position="466"/>
    </location>
</feature>
<accession>A0A1I1EYK8</accession>